<proteinExistence type="predicted"/>
<sequence length="86" mass="10034">MKEIEIIKSKETMTIIWQGAMISIPLEDILKVYKNNNNITDTTKVVNIGKCIQHSEHIFIRTKKLDYLLFTTNKLALLNKINLQLF</sequence>
<dbReference type="InterPro" id="IPR055365">
    <property type="entry name" value="PH_SunI-like"/>
</dbReference>
<name>A0A7T2QL48_9BACI</name>
<evidence type="ECO:0000313" key="2">
    <source>
        <dbReference type="EMBL" id="QPR80546.1"/>
    </source>
</evidence>
<keyword evidence="2" id="KW-0614">Plasmid</keyword>
<dbReference type="Pfam" id="PF23491">
    <property type="entry name" value="bPH_8"/>
    <property type="match status" value="1"/>
</dbReference>
<feature type="domain" description="Sublancin immunity protein SunI-like PH" evidence="1">
    <location>
        <begin position="3"/>
        <end position="82"/>
    </location>
</feature>
<dbReference type="EMBL" id="CP065740">
    <property type="protein sequence ID" value="QPR80546.1"/>
    <property type="molecule type" value="Genomic_DNA"/>
</dbReference>
<reference evidence="2 3" key="1">
    <citation type="submission" date="2020-12" db="EMBL/GenBank/DDBJ databases">
        <title>FDA dAtabase for Regulatory Grade micrObial Sequences (FDA-ARGOS): Supporting development and validation of Infectious Disease Dx tests.</title>
        <authorList>
            <person name="Nelson B."/>
            <person name="Plummer A."/>
            <person name="Tallon L."/>
            <person name="Sadzewicz L."/>
            <person name="Zhao X."/>
            <person name="Boylan J."/>
            <person name="Ott S."/>
            <person name="Bowen H."/>
            <person name="Vavikolanu K."/>
            <person name="Mehta A."/>
            <person name="Aluvathingal J."/>
            <person name="Nadendla S."/>
            <person name="Myers T."/>
            <person name="Yan Y."/>
            <person name="Sichtig H."/>
        </authorList>
    </citation>
    <scope>NUCLEOTIDE SEQUENCE [LARGE SCALE GENOMIC DNA]</scope>
    <source>
        <strain evidence="2 3">FDAARGOS_920</strain>
        <plasmid evidence="2 3">unnamed</plasmid>
    </source>
</reference>
<dbReference type="RefSeq" id="WP_017658116.1">
    <property type="nucleotide sequence ID" value="NZ_CP065740.1"/>
</dbReference>
<evidence type="ECO:0000313" key="3">
    <source>
        <dbReference type="Proteomes" id="UP000594791"/>
    </source>
</evidence>
<organism evidence="2 3">
    <name type="scientific">Bacillus tropicus</name>
    <dbReference type="NCBI Taxonomy" id="2026188"/>
    <lineage>
        <taxon>Bacteria</taxon>
        <taxon>Bacillati</taxon>
        <taxon>Bacillota</taxon>
        <taxon>Bacilli</taxon>
        <taxon>Bacillales</taxon>
        <taxon>Bacillaceae</taxon>
        <taxon>Bacillus</taxon>
        <taxon>Bacillus cereus group</taxon>
    </lineage>
</organism>
<accession>A0A7T2QL48</accession>
<geneLocation type="plasmid" evidence="2 3">
    <name>unnamed</name>
</geneLocation>
<protein>
    <recommendedName>
        <fullName evidence="1">Sublancin immunity protein SunI-like PH domain-containing protein</fullName>
    </recommendedName>
</protein>
<dbReference type="Proteomes" id="UP000594791">
    <property type="component" value="Plasmid unnamed"/>
</dbReference>
<evidence type="ECO:0000259" key="1">
    <source>
        <dbReference type="Pfam" id="PF23491"/>
    </source>
</evidence>
<gene>
    <name evidence="2" type="ORF">I6G77_28930</name>
</gene>
<keyword evidence="3" id="KW-1185">Reference proteome</keyword>